<name>A0A948TDD0_9BACT</name>
<reference evidence="3" key="2">
    <citation type="submission" date="2021-04" db="EMBL/GenBank/DDBJ databases">
        <authorList>
            <person name="Gilroy R."/>
        </authorList>
    </citation>
    <scope>NUCLEOTIDE SEQUENCE</scope>
    <source>
        <strain evidence="3">G4-2901</strain>
    </source>
</reference>
<dbReference type="PANTHER" id="PTHR34825:SF1">
    <property type="entry name" value="AAA-ATPASE-LIKE DOMAIN-CONTAINING PROTEIN"/>
    <property type="match status" value="1"/>
</dbReference>
<dbReference type="SUPFAM" id="SSF52540">
    <property type="entry name" value="P-loop containing nucleoside triphosphate hydrolases"/>
    <property type="match status" value="1"/>
</dbReference>
<dbReference type="InterPro" id="IPR027417">
    <property type="entry name" value="P-loop_NTPase"/>
</dbReference>
<protein>
    <submittedName>
        <fullName evidence="3">AAA family ATPase</fullName>
    </submittedName>
</protein>
<dbReference type="Pfam" id="PF09820">
    <property type="entry name" value="AAA-ATPase_like"/>
    <property type="match status" value="1"/>
</dbReference>
<reference evidence="3" key="1">
    <citation type="journal article" date="2021" name="PeerJ">
        <title>Extensive microbial diversity within the chicken gut microbiome revealed by metagenomics and culture.</title>
        <authorList>
            <person name="Gilroy R."/>
            <person name="Ravi A."/>
            <person name="Getino M."/>
            <person name="Pursley I."/>
            <person name="Horton D.L."/>
            <person name="Alikhan N.F."/>
            <person name="Baker D."/>
            <person name="Gharbi K."/>
            <person name="Hall N."/>
            <person name="Watson M."/>
            <person name="Adriaenssens E.M."/>
            <person name="Foster-Nyarko E."/>
            <person name="Jarju S."/>
            <person name="Secka A."/>
            <person name="Antonio M."/>
            <person name="Oren A."/>
            <person name="Chaudhuri R.R."/>
            <person name="La Ragione R."/>
            <person name="Hildebrand F."/>
            <person name="Pallen M.J."/>
        </authorList>
    </citation>
    <scope>NUCLEOTIDE SEQUENCE</scope>
    <source>
        <strain evidence="3">G4-2901</strain>
    </source>
</reference>
<feature type="domain" description="AAA-ATPase-like" evidence="2">
    <location>
        <begin position="6"/>
        <end position="202"/>
    </location>
</feature>
<dbReference type="Proteomes" id="UP000783796">
    <property type="component" value="Unassembled WGS sequence"/>
</dbReference>
<feature type="non-terminal residue" evidence="3">
    <location>
        <position position="203"/>
    </location>
</feature>
<evidence type="ECO:0000313" key="3">
    <source>
        <dbReference type="EMBL" id="MBU3838839.1"/>
    </source>
</evidence>
<gene>
    <name evidence="3" type="ORF">H9777_11140</name>
</gene>
<dbReference type="Gene3D" id="3.40.50.300">
    <property type="entry name" value="P-loop containing nucleotide triphosphate hydrolases"/>
    <property type="match status" value="1"/>
</dbReference>
<dbReference type="EMBL" id="JAHLFW010000091">
    <property type="protein sequence ID" value="MBU3838839.1"/>
    <property type="molecule type" value="Genomic_DNA"/>
</dbReference>
<comment type="caution">
    <text evidence="3">The sequence shown here is derived from an EMBL/GenBank/DDBJ whole genome shotgun (WGS) entry which is preliminary data.</text>
</comment>
<dbReference type="AlphaFoldDB" id="A0A948TDD0"/>
<evidence type="ECO:0000259" key="2">
    <source>
        <dbReference type="Pfam" id="PF09820"/>
    </source>
</evidence>
<evidence type="ECO:0000313" key="4">
    <source>
        <dbReference type="Proteomes" id="UP000783796"/>
    </source>
</evidence>
<feature type="coiled-coil region" evidence="1">
    <location>
        <begin position="94"/>
        <end position="121"/>
    </location>
</feature>
<sequence length="203" mass="23982">MARKFPIGIQSFEKIRTNGYVYIDKTEYIYKMVQEGSAYFLSRPRRFGKSLLVSTLEAYFKGKRELFEGLDIEKEEREWKVYPVLHIDLNARNYENKDSLLAILNQHLEKWEEEYGEEKNNRKPEERFSYLIEKIYNTTGSPVVVLVDEYDKPLLQSIHNEPLQQEYRAILKAFYGVLKSTDAYLKFVFLTGVTKFGQVSVFS</sequence>
<dbReference type="PANTHER" id="PTHR34825">
    <property type="entry name" value="CONSERVED PROTEIN, WITH A WEAK D-GALACTARATE DEHYDRATASE/ALTRONATE HYDROLASE DOMAIN"/>
    <property type="match status" value="1"/>
</dbReference>
<dbReference type="InterPro" id="IPR018631">
    <property type="entry name" value="AAA-ATPase-like_dom"/>
</dbReference>
<evidence type="ECO:0000256" key="1">
    <source>
        <dbReference type="SAM" id="Coils"/>
    </source>
</evidence>
<organism evidence="3 4">
    <name type="scientific">Candidatus Phocaeicola faecigallinarum</name>
    <dbReference type="NCBI Taxonomy" id="2838732"/>
    <lineage>
        <taxon>Bacteria</taxon>
        <taxon>Pseudomonadati</taxon>
        <taxon>Bacteroidota</taxon>
        <taxon>Bacteroidia</taxon>
        <taxon>Bacteroidales</taxon>
        <taxon>Bacteroidaceae</taxon>
        <taxon>Phocaeicola</taxon>
    </lineage>
</organism>
<accession>A0A948TDD0</accession>
<keyword evidence="1" id="KW-0175">Coiled coil</keyword>
<proteinExistence type="predicted"/>